<dbReference type="PANTHER" id="PTHR16216">
    <property type="entry name" value="DYNEIN ASSEMBLY FACTOR 5, AXONEMAL"/>
    <property type="match status" value="1"/>
</dbReference>
<sequence length="817" mass="91068">MNIDSIWNSLKNEDGLPFVKGGITPSCEAKKPFNPISLAHQIIGRPFDVDDISSYDLTKLSPPKVEDHDRRNAAADVYSDLFGGLRAIHKTSIANATCEDSDDEDQDAEENEPPQSVSNTSWRIERIAKALVSDDQSTRVQTLSKLKDAIDTLLVNSSALPKLKYPPPYDNDHVELRGNWHLVSDFVKPKLSEDTVIPRAQRLPCGTMHFDAVESLKRLQAMFNSCGNSLFLVIGDVNSEKCRALAIGCLQSLLLAGIDVSRHIPYMIPALRARLQQCTYDKDMEVFVQDLHTHEFYKRGGATDRQDRHSLSIKVIEHNEELRLELCRTFNCLVRGILAVGAERTLDAYYADIVFSIQTSLQDPSPELKIEASNLLVQLMRIPHWEPGSKYFATGLARSALLGCRHRNTNVIIAAIALFEASVCVPDRAKKKGAGTAAIADLVGFREENVLPVAAFYESKCNVSVNTLAELASHTNHRIRLRCCEMLSYFMVYLPDRYDHQQRLLPYVLSFVDDDIPSIRETALNCIEKCGLQYECEHPEDVIERRQFGVDGDDTTDYDRGLPESFPRRPSLGARLFVRANASRFFLALLDELSNWKGHIRHRSAKVLLILTVYCEEHLTKDFHHTIASIAKAIGMDISSQSEGDSMMKLEPIRRVLRLMAKYVDPAAYLPLLCPRILGDNSSATSDSRRNYAIVLSSLIEGSPIHRLTLHWTDVASLLSDTDCIGPFVGTRTRHRCLTAFHTLITMVTTSKGCTASFISQLADAGELGKLRSVLSSSKAALEEMMRKVSGCEEIAKLGRGCIDGLSEIVATATTEV</sequence>
<comment type="caution">
    <text evidence="4">The sequence shown here is derived from an EMBL/GenBank/DDBJ whole genome shotgun (WGS) entry which is preliminary data.</text>
</comment>
<organism evidence="4 5">
    <name type="scientific">Stephanodiscus triporus</name>
    <dbReference type="NCBI Taxonomy" id="2934178"/>
    <lineage>
        <taxon>Eukaryota</taxon>
        <taxon>Sar</taxon>
        <taxon>Stramenopiles</taxon>
        <taxon>Ochrophyta</taxon>
        <taxon>Bacillariophyta</taxon>
        <taxon>Coscinodiscophyceae</taxon>
        <taxon>Thalassiosirophycidae</taxon>
        <taxon>Stephanodiscales</taxon>
        <taxon>Stephanodiscaceae</taxon>
        <taxon>Stephanodiscus</taxon>
    </lineage>
</organism>
<feature type="compositionally biased region" description="Acidic residues" evidence="1">
    <location>
        <begin position="99"/>
        <end position="112"/>
    </location>
</feature>
<protein>
    <recommendedName>
        <fullName evidence="6">RNA polymerase II assembly factor Rtp1 C-terminal domain-containing protein</fullName>
    </recommendedName>
</protein>
<dbReference type="Gene3D" id="1.25.10.10">
    <property type="entry name" value="Leucine-rich Repeat Variant"/>
    <property type="match status" value="1"/>
</dbReference>
<feature type="domain" description="Dynein axonemal assembly factor 5 TPR repeats" evidence="3">
    <location>
        <begin position="464"/>
        <end position="542"/>
    </location>
</feature>
<keyword evidence="5" id="KW-1185">Reference proteome</keyword>
<dbReference type="InterPro" id="IPR057978">
    <property type="entry name" value="TPR_DAAF5"/>
</dbReference>
<feature type="region of interest" description="Disordered" evidence="1">
    <location>
        <begin position="98"/>
        <end position="120"/>
    </location>
</feature>
<evidence type="ECO:0000256" key="1">
    <source>
        <dbReference type="SAM" id="MobiDB-lite"/>
    </source>
</evidence>
<dbReference type="EMBL" id="JALLAZ020001842">
    <property type="protein sequence ID" value="KAL3761911.1"/>
    <property type="molecule type" value="Genomic_DNA"/>
</dbReference>
<evidence type="ECO:0008006" key="6">
    <source>
        <dbReference type="Google" id="ProtNLM"/>
    </source>
</evidence>
<name>A0ABD3MCV9_9STRA</name>
<dbReference type="SUPFAM" id="SSF48371">
    <property type="entry name" value="ARM repeat"/>
    <property type="match status" value="1"/>
</dbReference>
<dbReference type="Pfam" id="PF25757">
    <property type="entry name" value="TPR_DNAAF5"/>
    <property type="match status" value="1"/>
</dbReference>
<dbReference type="InterPro" id="IPR056497">
    <property type="entry name" value="HEAT_DAAF5"/>
</dbReference>
<dbReference type="Proteomes" id="UP001530315">
    <property type="component" value="Unassembled WGS sequence"/>
</dbReference>
<dbReference type="Pfam" id="PF24573">
    <property type="entry name" value="HEAT_DAAF5"/>
    <property type="match status" value="1"/>
</dbReference>
<evidence type="ECO:0000259" key="2">
    <source>
        <dbReference type="Pfam" id="PF24573"/>
    </source>
</evidence>
<dbReference type="InterPro" id="IPR011989">
    <property type="entry name" value="ARM-like"/>
</dbReference>
<dbReference type="AlphaFoldDB" id="A0ABD3MCV9"/>
<evidence type="ECO:0000313" key="5">
    <source>
        <dbReference type="Proteomes" id="UP001530315"/>
    </source>
</evidence>
<evidence type="ECO:0000313" key="4">
    <source>
        <dbReference type="EMBL" id="KAL3761911.1"/>
    </source>
</evidence>
<dbReference type="PANTHER" id="PTHR16216:SF10">
    <property type="entry name" value="RNA POLYMERASE II ASSEMBLY FACTOR RTP1 C-TERMINAL DOMAIN-CONTAINING PROTEIN"/>
    <property type="match status" value="1"/>
</dbReference>
<proteinExistence type="predicted"/>
<dbReference type="InterPro" id="IPR052623">
    <property type="entry name" value="DAAF5"/>
</dbReference>
<reference evidence="4 5" key="1">
    <citation type="submission" date="2024-10" db="EMBL/GenBank/DDBJ databases">
        <title>Updated reference genomes for cyclostephanoid diatoms.</title>
        <authorList>
            <person name="Roberts W.R."/>
            <person name="Alverson A.J."/>
        </authorList>
    </citation>
    <scope>NUCLEOTIDE SEQUENCE [LARGE SCALE GENOMIC DNA]</scope>
    <source>
        <strain evidence="4 5">AJA276-08</strain>
    </source>
</reference>
<evidence type="ECO:0000259" key="3">
    <source>
        <dbReference type="Pfam" id="PF25757"/>
    </source>
</evidence>
<feature type="domain" description="Dynein axonemal assembly factor 5 HEAT-repeat" evidence="2">
    <location>
        <begin position="568"/>
        <end position="726"/>
    </location>
</feature>
<gene>
    <name evidence="4" type="ORF">ACHAW5_006140</name>
</gene>
<dbReference type="InterPro" id="IPR016024">
    <property type="entry name" value="ARM-type_fold"/>
</dbReference>
<accession>A0ABD3MCV9</accession>